<dbReference type="InterPro" id="IPR005097">
    <property type="entry name" value="Sacchrp_dh_NADP-bd"/>
</dbReference>
<proteinExistence type="predicted"/>
<dbReference type="PANTHER" id="PTHR12286">
    <property type="entry name" value="SACCHAROPINE DEHYDROGENASE-LIKE OXIDOREDUCTASE"/>
    <property type="match status" value="1"/>
</dbReference>
<dbReference type="OrthoDB" id="623995at2"/>
<reference evidence="2 3" key="1">
    <citation type="submission" date="2017-05" db="EMBL/GenBank/DDBJ databases">
        <authorList>
            <person name="Varghese N."/>
            <person name="Submissions S."/>
        </authorList>
    </citation>
    <scope>NUCLEOTIDE SEQUENCE [LARGE SCALE GENOMIC DNA]</scope>
    <source>
        <strain evidence="2 3">DSM 21985</strain>
    </source>
</reference>
<dbReference type="GO" id="GO:0005886">
    <property type="term" value="C:plasma membrane"/>
    <property type="evidence" value="ECO:0007669"/>
    <property type="project" value="TreeGrafter"/>
</dbReference>
<dbReference type="Gene3D" id="3.40.50.720">
    <property type="entry name" value="NAD(P)-binding Rossmann-like Domain"/>
    <property type="match status" value="1"/>
</dbReference>
<gene>
    <name evidence="2" type="ORF">SAMN06265219_109119</name>
</gene>
<accession>A0A521DUF3</accession>
<dbReference type="GO" id="GO:0009247">
    <property type="term" value="P:glycolipid biosynthetic process"/>
    <property type="evidence" value="ECO:0007669"/>
    <property type="project" value="TreeGrafter"/>
</dbReference>
<dbReference type="Proteomes" id="UP000317557">
    <property type="component" value="Unassembled WGS sequence"/>
</dbReference>
<evidence type="ECO:0000259" key="1">
    <source>
        <dbReference type="Pfam" id="PF03435"/>
    </source>
</evidence>
<organism evidence="2 3">
    <name type="scientific">Gracilimonas mengyeensis</name>
    <dbReference type="NCBI Taxonomy" id="1302730"/>
    <lineage>
        <taxon>Bacteria</taxon>
        <taxon>Pseudomonadati</taxon>
        <taxon>Balneolota</taxon>
        <taxon>Balneolia</taxon>
        <taxon>Balneolales</taxon>
        <taxon>Balneolaceae</taxon>
        <taxon>Gracilimonas</taxon>
    </lineage>
</organism>
<dbReference type="InterPro" id="IPR051276">
    <property type="entry name" value="Saccharopine_DH-like_oxidrdct"/>
</dbReference>
<dbReference type="InterPro" id="IPR036291">
    <property type="entry name" value="NAD(P)-bd_dom_sf"/>
</dbReference>
<sequence>MEQKPFDIILIGATGFTGKQAAQYFLDRAPSSVRWGIAARNPKKLKKLAEKLDLPASATFLVDTLNYEQVEKVVQQAHIIVTTAGPFSLYGEQVIKACAHYGTHYLDITGETEFIRDMMDQYGDTARENGAALIPFSGFDSVPADLTTMLLSQKFDQPKRLSITSFYSIKGGFNGGTIATMLNKFETGAYKKMNTPDVLLEHHEQKIHQKEDAHYFGFRKKMGRWTTPFIMGPINTKVVYRSAELMRRKNTPYADSISYSEHSLLGKRYNPLPYIGTTLLLAALQTLGPKAWFRNLLKKIMPAPGEGPSKETIENGFFKLKAIAEDEKGNQAGLQMFYPGDPGNKSTVFFLCESALLLADLLETDTLKAGFLTPASAFGKKLANRLQAKGLEISDWLSS</sequence>
<dbReference type="AlphaFoldDB" id="A0A521DUF3"/>
<evidence type="ECO:0000313" key="2">
    <source>
        <dbReference type="EMBL" id="SMO75337.1"/>
    </source>
</evidence>
<evidence type="ECO:0000313" key="3">
    <source>
        <dbReference type="Proteomes" id="UP000317557"/>
    </source>
</evidence>
<name>A0A521DUF3_9BACT</name>
<dbReference type="EMBL" id="FXTP01000009">
    <property type="protein sequence ID" value="SMO75337.1"/>
    <property type="molecule type" value="Genomic_DNA"/>
</dbReference>
<dbReference type="GO" id="GO:0005811">
    <property type="term" value="C:lipid droplet"/>
    <property type="evidence" value="ECO:0007669"/>
    <property type="project" value="TreeGrafter"/>
</dbReference>
<feature type="domain" description="Saccharopine dehydrogenase NADP binding" evidence="1">
    <location>
        <begin position="8"/>
        <end position="133"/>
    </location>
</feature>
<protein>
    <submittedName>
        <fullName evidence="2">Uncharacterized conserved protein</fullName>
    </submittedName>
</protein>
<dbReference type="PANTHER" id="PTHR12286:SF5">
    <property type="entry name" value="SACCHAROPINE DEHYDROGENASE-LIKE OXIDOREDUCTASE"/>
    <property type="match status" value="1"/>
</dbReference>
<dbReference type="SUPFAM" id="SSF51735">
    <property type="entry name" value="NAD(P)-binding Rossmann-fold domains"/>
    <property type="match status" value="1"/>
</dbReference>
<dbReference type="RefSeq" id="WP_142454755.1">
    <property type="nucleotide sequence ID" value="NZ_FXTP01000009.1"/>
</dbReference>
<dbReference type="Pfam" id="PF03435">
    <property type="entry name" value="Sacchrp_dh_NADP"/>
    <property type="match status" value="1"/>
</dbReference>
<keyword evidence="3" id="KW-1185">Reference proteome</keyword>